<dbReference type="KEGG" id="oca:OCAR_6138"/>
<evidence type="ECO:0000313" key="2">
    <source>
        <dbReference type="Proteomes" id="UP000007730"/>
    </source>
</evidence>
<evidence type="ECO:0008006" key="3">
    <source>
        <dbReference type="Google" id="ProtNLM"/>
    </source>
</evidence>
<dbReference type="STRING" id="504832.OCA5_c18900"/>
<protein>
    <recommendedName>
        <fullName evidence="3">Phage protein, HK97 gp10 family</fullName>
    </recommendedName>
</protein>
<dbReference type="NCBIfam" id="TIGR01725">
    <property type="entry name" value="phge_HK97_gp10"/>
    <property type="match status" value="1"/>
</dbReference>
<dbReference type="AlphaFoldDB" id="B6JED6"/>
<dbReference type="InterPro" id="IPR010064">
    <property type="entry name" value="HK97-gp10_tail"/>
</dbReference>
<dbReference type="EMBL" id="CP002826">
    <property type="protein sequence ID" value="AEI06603.1"/>
    <property type="molecule type" value="Genomic_DNA"/>
</dbReference>
<accession>B6JED6</accession>
<dbReference type="KEGG" id="ocg:OCA5_c18900"/>
<organism evidence="1 2">
    <name type="scientific">Afipia carboxidovorans (strain ATCC 49405 / DSM 1227 / KCTC 32145 / OM5)</name>
    <name type="common">Oligotropha carboxidovorans</name>
    <dbReference type="NCBI Taxonomy" id="504832"/>
    <lineage>
        <taxon>Bacteria</taxon>
        <taxon>Pseudomonadati</taxon>
        <taxon>Pseudomonadota</taxon>
        <taxon>Alphaproteobacteria</taxon>
        <taxon>Hyphomicrobiales</taxon>
        <taxon>Nitrobacteraceae</taxon>
        <taxon>Afipia</taxon>
    </lineage>
</organism>
<dbReference type="Proteomes" id="UP000007730">
    <property type="component" value="Chromosome"/>
</dbReference>
<gene>
    <name evidence="1" type="ordered locus">OCA5_c18900</name>
</gene>
<dbReference type="HOGENOM" id="CLU_2667500_0_0_5"/>
<evidence type="ECO:0000313" key="1">
    <source>
        <dbReference type="EMBL" id="AEI06603.1"/>
    </source>
</evidence>
<sequence>MKVRRTKRDLTLEVTAGGDETIHGERGPHGEADYALFVEYGTRKKPAQPFFYNTARRMEPEITDNITKAVEEVLK</sequence>
<name>B6JED6_AFIC5</name>
<keyword evidence="2" id="KW-1185">Reference proteome</keyword>
<reference evidence="1 2" key="1">
    <citation type="journal article" date="2011" name="J. Bacteriol.">
        <title>Complete genome sequences of the chemolithoautotrophic Oligotropha carboxidovorans strains OM4 and OM5.</title>
        <authorList>
            <person name="Volland S."/>
            <person name="Rachinger M."/>
            <person name="Strittmatter A."/>
            <person name="Daniel R."/>
            <person name="Gottschalk G."/>
            <person name="Meyer O."/>
        </authorList>
    </citation>
    <scope>NUCLEOTIDE SEQUENCE [LARGE SCALE GENOMIC DNA]</scope>
    <source>
        <strain evidence="2">ATCC 49405 / DSM 1227 / KCTC 32145 / OM5</strain>
    </source>
</reference>
<proteinExistence type="predicted"/>